<dbReference type="GO" id="GO:0046872">
    <property type="term" value="F:metal ion binding"/>
    <property type="evidence" value="ECO:0007669"/>
    <property type="project" value="UniProtKB-KW"/>
</dbReference>
<gene>
    <name evidence="6" type="ORF">Poly30_22690</name>
</gene>
<evidence type="ECO:0000256" key="4">
    <source>
        <dbReference type="ARBA" id="ARBA00023004"/>
    </source>
</evidence>
<proteinExistence type="predicted"/>
<sequence>MGNSVGVREVDVLIVGGGCSGVAALLQAVCMGARVLVVEESPWLGGMITAAGVSCIDGNEGALGGGIFGAFRAAMEQHYGGPEAVRTGWVSNTCFEPQVAAAWFRDAVAASTAECLHGARLVRVLREEQRIAGAVFEHGGAALEVRAHVTIEATEYGDVLALGEVPFRLGRESRAETGEAHAPEEADDEIQDLTMVATLRRVQGGAKPVLLPPGQDTARFHNSTAVHAKIQDPAYWNHKLHSWESFLTYALLPESGEDSTPGDLFMLNWPFHSNDYPAQGLFGTPEERASTLAAAKERTLAYVHYMQTELGHPEWGLAEDVYPTADHLPLLPYVRESRRVVPVRWLREEDVVPRDGSKRNAVQPDGVAVGDYYLDHHHDKDHRPPGERLGECFPSNAPFQIPYSAMLPREVNGLIAAEKSIGATHIVNGCSRLQPVALLIGQAAGAAAALAVRDGCEPREVDVTELQSLLLAAGAQIVPDRDCPNTLPDFAERQRALLAGG</sequence>
<evidence type="ECO:0000256" key="3">
    <source>
        <dbReference type="ARBA" id="ARBA00023002"/>
    </source>
</evidence>
<dbReference type="InterPro" id="IPR039650">
    <property type="entry name" value="HdrA-like"/>
</dbReference>
<name>A0A518ERN9_9BACT</name>
<keyword evidence="7" id="KW-1185">Reference proteome</keyword>
<reference evidence="6 7" key="1">
    <citation type="submission" date="2019-02" db="EMBL/GenBank/DDBJ databases">
        <title>Deep-cultivation of Planctomycetes and their phenomic and genomic characterization uncovers novel biology.</title>
        <authorList>
            <person name="Wiegand S."/>
            <person name="Jogler M."/>
            <person name="Boedeker C."/>
            <person name="Pinto D."/>
            <person name="Vollmers J."/>
            <person name="Rivas-Marin E."/>
            <person name="Kohn T."/>
            <person name="Peeters S.H."/>
            <person name="Heuer A."/>
            <person name="Rast P."/>
            <person name="Oberbeckmann S."/>
            <person name="Bunk B."/>
            <person name="Jeske O."/>
            <person name="Meyerdierks A."/>
            <person name="Storesund J.E."/>
            <person name="Kallscheuer N."/>
            <person name="Luecker S."/>
            <person name="Lage O.M."/>
            <person name="Pohl T."/>
            <person name="Merkel B.J."/>
            <person name="Hornburger P."/>
            <person name="Mueller R.-W."/>
            <person name="Bruemmer F."/>
            <person name="Labrenz M."/>
            <person name="Spormann A.M."/>
            <person name="Op den Camp H."/>
            <person name="Overmann J."/>
            <person name="Amann R."/>
            <person name="Jetten M.S.M."/>
            <person name="Mascher T."/>
            <person name="Medema M.H."/>
            <person name="Devos D.P."/>
            <person name="Kaster A.-K."/>
            <person name="Ovreas L."/>
            <person name="Rohde M."/>
            <person name="Galperin M.Y."/>
            <person name="Jogler C."/>
        </authorList>
    </citation>
    <scope>NUCLEOTIDE SEQUENCE [LARGE SCALE GENOMIC DNA]</scope>
    <source>
        <strain evidence="6 7">Poly30</strain>
    </source>
</reference>
<dbReference type="AlphaFoldDB" id="A0A518ERN9"/>
<dbReference type="PANTHER" id="PTHR43498:SF1">
    <property type="entry name" value="COB--COM HETERODISULFIDE REDUCTASE IRON-SULFUR SUBUNIT A"/>
    <property type="match status" value="1"/>
</dbReference>
<dbReference type="OrthoDB" id="615715at2"/>
<dbReference type="Gene3D" id="3.50.50.60">
    <property type="entry name" value="FAD/NAD(P)-binding domain"/>
    <property type="match status" value="1"/>
</dbReference>
<dbReference type="Pfam" id="PF12831">
    <property type="entry name" value="FAD_oxidored"/>
    <property type="match status" value="1"/>
</dbReference>
<keyword evidence="3" id="KW-0560">Oxidoreductase</keyword>
<dbReference type="SUPFAM" id="SSF51905">
    <property type="entry name" value="FAD/NAD(P)-binding domain"/>
    <property type="match status" value="1"/>
</dbReference>
<dbReference type="InterPro" id="IPR036188">
    <property type="entry name" value="FAD/NAD-bd_sf"/>
</dbReference>
<dbReference type="GO" id="GO:0051539">
    <property type="term" value="F:4 iron, 4 sulfur cluster binding"/>
    <property type="evidence" value="ECO:0007669"/>
    <property type="project" value="UniProtKB-KW"/>
</dbReference>
<evidence type="ECO:0000256" key="5">
    <source>
        <dbReference type="ARBA" id="ARBA00023014"/>
    </source>
</evidence>
<evidence type="ECO:0000313" key="7">
    <source>
        <dbReference type="Proteomes" id="UP000320390"/>
    </source>
</evidence>
<dbReference type="RefSeq" id="WP_145197208.1">
    <property type="nucleotide sequence ID" value="NZ_CP036434.1"/>
</dbReference>
<keyword evidence="1" id="KW-0004">4Fe-4S</keyword>
<dbReference type="EMBL" id="CP036434">
    <property type="protein sequence ID" value="QDV06754.1"/>
    <property type="molecule type" value="Genomic_DNA"/>
</dbReference>
<keyword evidence="2" id="KW-0479">Metal-binding</keyword>
<keyword evidence="4" id="KW-0408">Iron</keyword>
<evidence type="ECO:0000313" key="6">
    <source>
        <dbReference type="EMBL" id="QDV06754.1"/>
    </source>
</evidence>
<evidence type="ECO:0000256" key="2">
    <source>
        <dbReference type="ARBA" id="ARBA00022723"/>
    </source>
</evidence>
<dbReference type="GO" id="GO:0016491">
    <property type="term" value="F:oxidoreductase activity"/>
    <property type="evidence" value="ECO:0007669"/>
    <property type="project" value="UniProtKB-KW"/>
</dbReference>
<accession>A0A518ERN9</accession>
<organism evidence="6 7">
    <name type="scientific">Saltatorellus ferox</name>
    <dbReference type="NCBI Taxonomy" id="2528018"/>
    <lineage>
        <taxon>Bacteria</taxon>
        <taxon>Pseudomonadati</taxon>
        <taxon>Planctomycetota</taxon>
        <taxon>Planctomycetia</taxon>
        <taxon>Planctomycetia incertae sedis</taxon>
        <taxon>Saltatorellus</taxon>
    </lineage>
</organism>
<evidence type="ECO:0000256" key="1">
    <source>
        <dbReference type="ARBA" id="ARBA00022485"/>
    </source>
</evidence>
<keyword evidence="5" id="KW-0411">Iron-sulfur</keyword>
<dbReference type="Proteomes" id="UP000320390">
    <property type="component" value="Chromosome"/>
</dbReference>
<protein>
    <submittedName>
        <fullName evidence="6">Putative FAD-binding dehydrogenase</fullName>
    </submittedName>
</protein>
<dbReference type="PANTHER" id="PTHR43498">
    <property type="entry name" value="FERREDOXIN:COB-COM HETERODISULFIDE REDUCTASE SUBUNIT A"/>
    <property type="match status" value="1"/>
</dbReference>